<name>A0ACC2LRW6_PERAE</name>
<dbReference type="Proteomes" id="UP001234297">
    <property type="component" value="Chromosome 3"/>
</dbReference>
<gene>
    <name evidence="1" type="ORF">MRB53_010382</name>
</gene>
<comment type="caution">
    <text evidence="1">The sequence shown here is derived from an EMBL/GenBank/DDBJ whole genome shotgun (WGS) entry which is preliminary data.</text>
</comment>
<accession>A0ACC2LRW6</accession>
<sequence length="133" mass="15431">MGECSVAQITAPPRYTRQDFLLDHARMLFCNMFDWSTDELRCLHKHLTPCLGLLKRTGHGTLHAENLLRLIGYWASVVGVMEEMTDALLAVHIIQWDSLNSHFELVELNCTLVIAERQLTEAWEALWRLRVRQ</sequence>
<organism evidence="1 2">
    <name type="scientific">Persea americana</name>
    <name type="common">Avocado</name>
    <dbReference type="NCBI Taxonomy" id="3435"/>
    <lineage>
        <taxon>Eukaryota</taxon>
        <taxon>Viridiplantae</taxon>
        <taxon>Streptophyta</taxon>
        <taxon>Embryophyta</taxon>
        <taxon>Tracheophyta</taxon>
        <taxon>Spermatophyta</taxon>
        <taxon>Magnoliopsida</taxon>
        <taxon>Magnoliidae</taxon>
        <taxon>Laurales</taxon>
        <taxon>Lauraceae</taxon>
        <taxon>Persea</taxon>
    </lineage>
</organism>
<dbReference type="EMBL" id="CM056811">
    <property type="protein sequence ID" value="KAJ8636115.1"/>
    <property type="molecule type" value="Genomic_DNA"/>
</dbReference>
<reference evidence="1 2" key="1">
    <citation type="journal article" date="2022" name="Hortic Res">
        <title>A haplotype resolved chromosomal level avocado genome allows analysis of novel avocado genes.</title>
        <authorList>
            <person name="Nath O."/>
            <person name="Fletcher S.J."/>
            <person name="Hayward A."/>
            <person name="Shaw L.M."/>
            <person name="Masouleh A.K."/>
            <person name="Furtado A."/>
            <person name="Henry R.J."/>
            <person name="Mitter N."/>
        </authorList>
    </citation>
    <scope>NUCLEOTIDE SEQUENCE [LARGE SCALE GENOMIC DNA]</scope>
    <source>
        <strain evidence="2">cv. Hass</strain>
    </source>
</reference>
<keyword evidence="2" id="KW-1185">Reference proteome</keyword>
<protein>
    <submittedName>
        <fullName evidence="1">Uncharacterized protein</fullName>
    </submittedName>
</protein>
<proteinExistence type="predicted"/>
<evidence type="ECO:0000313" key="1">
    <source>
        <dbReference type="EMBL" id="KAJ8636115.1"/>
    </source>
</evidence>
<evidence type="ECO:0000313" key="2">
    <source>
        <dbReference type="Proteomes" id="UP001234297"/>
    </source>
</evidence>